<evidence type="ECO:0000313" key="4">
    <source>
        <dbReference type="Proteomes" id="UP000002748"/>
    </source>
</evidence>
<gene>
    <name evidence="3" type="ORF">A1Q1_05337</name>
</gene>
<keyword evidence="1" id="KW-0812">Transmembrane</keyword>
<keyword evidence="1" id="KW-0472">Membrane</keyword>
<reference evidence="3 4" key="1">
    <citation type="journal article" date="2012" name="Eukaryot. Cell">
        <title>Draft genome sequence of CBS 2479, the standard type strain of Trichosporon asahii.</title>
        <authorList>
            <person name="Yang R.Y."/>
            <person name="Li H.T."/>
            <person name="Zhu H."/>
            <person name="Zhou G.P."/>
            <person name="Wang M."/>
            <person name="Wang L."/>
        </authorList>
    </citation>
    <scope>NUCLEOTIDE SEQUENCE [LARGE SCALE GENOMIC DNA]</scope>
    <source>
        <strain evidence="4">ATCC 90039 / CBS 2479 / JCM 2466 / KCTC 7840 / NCYC 2677 / UAMH 7654</strain>
    </source>
</reference>
<dbReference type="EMBL" id="ALBS01000304">
    <property type="protein sequence ID" value="EJT46126.1"/>
    <property type="molecule type" value="Genomic_DNA"/>
</dbReference>
<comment type="caution">
    <text evidence="3">The sequence shown here is derived from an EMBL/GenBank/DDBJ whole genome shotgun (WGS) entry which is preliminary data.</text>
</comment>
<dbReference type="KEGG" id="tasa:A1Q1_05337"/>
<dbReference type="HOGENOM" id="CLU_042543_3_0_1"/>
<dbReference type="GO" id="GO:0016787">
    <property type="term" value="F:hydrolase activity"/>
    <property type="evidence" value="ECO:0007669"/>
    <property type="project" value="InterPro"/>
</dbReference>
<organism evidence="3 4">
    <name type="scientific">Trichosporon asahii var. asahii (strain ATCC 90039 / CBS 2479 / JCM 2466 / KCTC 7840 / NBRC 103889/ NCYC 2677 / UAMH 7654)</name>
    <name type="common">Yeast</name>
    <dbReference type="NCBI Taxonomy" id="1186058"/>
    <lineage>
        <taxon>Eukaryota</taxon>
        <taxon>Fungi</taxon>
        <taxon>Dikarya</taxon>
        <taxon>Basidiomycota</taxon>
        <taxon>Agaricomycotina</taxon>
        <taxon>Tremellomycetes</taxon>
        <taxon>Trichosporonales</taxon>
        <taxon>Trichosporonaceae</taxon>
        <taxon>Trichosporon</taxon>
    </lineage>
</organism>
<evidence type="ECO:0000259" key="2">
    <source>
        <dbReference type="Pfam" id="PF00149"/>
    </source>
</evidence>
<dbReference type="PANTHER" id="PTHR46546:SF4">
    <property type="entry name" value="SHEWANELLA-LIKE PROTEIN PHOSPHATASE 1"/>
    <property type="match status" value="1"/>
</dbReference>
<dbReference type="PANTHER" id="PTHR46546">
    <property type="entry name" value="SHEWANELLA-LIKE PROTEIN PHOSPHATASE 1"/>
    <property type="match status" value="1"/>
</dbReference>
<dbReference type="Gene3D" id="3.60.21.10">
    <property type="match status" value="1"/>
</dbReference>
<dbReference type="OrthoDB" id="5976022at2759"/>
<dbReference type="AlphaFoldDB" id="J5SKL3"/>
<name>J5SKL3_TRIAS</name>
<protein>
    <recommendedName>
        <fullName evidence="2">Calcineurin-like phosphoesterase domain-containing protein</fullName>
    </recommendedName>
</protein>
<keyword evidence="1" id="KW-1133">Transmembrane helix</keyword>
<dbReference type="InterPro" id="IPR004843">
    <property type="entry name" value="Calcineurin-like_PHP"/>
</dbReference>
<dbReference type="InterPro" id="IPR029052">
    <property type="entry name" value="Metallo-depent_PP-like"/>
</dbReference>
<dbReference type="Pfam" id="PF00149">
    <property type="entry name" value="Metallophos"/>
    <property type="match status" value="1"/>
</dbReference>
<evidence type="ECO:0000256" key="1">
    <source>
        <dbReference type="SAM" id="Phobius"/>
    </source>
</evidence>
<proteinExistence type="predicted"/>
<feature type="transmembrane region" description="Helical" evidence="1">
    <location>
        <begin position="6"/>
        <end position="24"/>
    </location>
</feature>
<feature type="domain" description="Calcineurin-like phosphoesterase" evidence="2">
    <location>
        <begin position="47"/>
        <end position="282"/>
    </location>
</feature>
<accession>J5SKL3</accession>
<dbReference type="Proteomes" id="UP000002748">
    <property type="component" value="Unassembled WGS sequence"/>
</dbReference>
<evidence type="ECO:0000313" key="3">
    <source>
        <dbReference type="EMBL" id="EJT46126.1"/>
    </source>
</evidence>
<dbReference type="GeneID" id="25988849"/>
<sequence length="383" mass="42247">MPMSTGARALYVALVVVVCVVFFFERSHKKAQADLPSPAPPGAYRQRLVAVGDLHGVLQMAGIIDDKHHWKAGSDILVQTGDEIDRGTYALDIYKLFQRLRTEADVAGGRVVSILGNHEFMNALGDWRYVTNADIKHWGGYKQRIADMESTGWLGAEWLANYSVAAKVSMSPYDVSPSYSFSHGSLSPYFPFLTPFPQKINELGHSLLERALTPPMAKPHPPNQYEGLPKGTTPEEAELYSQRGPLWARGLAQSPDEKQVCKQANTIRDKIGVRRIIGGHTPNFEHIVSRCNGDVIVIDTGISYAYGGVLSALEIIYTLDPVKDGGEMLAGQRPFVVGGAAADVEGLGVLVKGKEYHEREEVFAIYEHRKQRLADEKRTVTLS</sequence>
<dbReference type="RefSeq" id="XP_014177544.1">
    <property type="nucleotide sequence ID" value="XM_014322069.1"/>
</dbReference>
<dbReference type="VEuPathDB" id="FungiDB:A1Q1_05337"/>
<dbReference type="SUPFAM" id="SSF56300">
    <property type="entry name" value="Metallo-dependent phosphatases"/>
    <property type="match status" value="1"/>
</dbReference>